<keyword evidence="3" id="KW-1185">Reference proteome</keyword>
<evidence type="ECO:0000313" key="3">
    <source>
        <dbReference type="Proteomes" id="UP001283361"/>
    </source>
</evidence>
<dbReference type="PANTHER" id="PTHR46599:SF3">
    <property type="entry name" value="PIGGYBAC TRANSPOSABLE ELEMENT-DERIVED PROTEIN 4"/>
    <property type="match status" value="1"/>
</dbReference>
<protein>
    <recommendedName>
        <fullName evidence="1">PiggyBac transposable element-derived protein domain-containing protein</fullName>
    </recommendedName>
</protein>
<feature type="domain" description="PiggyBac transposable element-derived protein" evidence="1">
    <location>
        <begin position="5"/>
        <end position="50"/>
    </location>
</feature>
<dbReference type="AlphaFoldDB" id="A0AAE0YLD5"/>
<reference evidence="2" key="1">
    <citation type="journal article" date="2023" name="G3 (Bethesda)">
        <title>A reference genome for the long-term kleptoplast-retaining sea slug Elysia crispata morphotype clarki.</title>
        <authorList>
            <person name="Eastman K.E."/>
            <person name="Pendleton A.L."/>
            <person name="Shaikh M.A."/>
            <person name="Suttiyut T."/>
            <person name="Ogas R."/>
            <person name="Tomko P."/>
            <person name="Gavelis G."/>
            <person name="Widhalm J.R."/>
            <person name="Wisecaver J.H."/>
        </authorList>
    </citation>
    <scope>NUCLEOTIDE SEQUENCE</scope>
    <source>
        <strain evidence="2">ECLA1</strain>
    </source>
</reference>
<dbReference type="Pfam" id="PF13843">
    <property type="entry name" value="DDE_Tnp_1_7"/>
    <property type="match status" value="1"/>
</dbReference>
<dbReference type="PANTHER" id="PTHR46599">
    <property type="entry name" value="PIGGYBAC TRANSPOSABLE ELEMENT-DERIVED PROTEIN 4"/>
    <property type="match status" value="1"/>
</dbReference>
<sequence>MTVSQLLNKGYHLHTDNFYTKPALAEYLLEQRTLLTATVRSNSKGLPKNKLERLGAAEIYSQVLEKDFPKPAGHCHAQLLDIIQLSQGEKDGQRQVYPSNCGGNVQLPTTATAIAAD</sequence>
<accession>A0AAE0YLD5</accession>
<dbReference type="InterPro" id="IPR029526">
    <property type="entry name" value="PGBD"/>
</dbReference>
<evidence type="ECO:0000313" key="2">
    <source>
        <dbReference type="EMBL" id="KAK3749873.1"/>
    </source>
</evidence>
<dbReference type="EMBL" id="JAWDGP010005924">
    <property type="protein sequence ID" value="KAK3749873.1"/>
    <property type="molecule type" value="Genomic_DNA"/>
</dbReference>
<comment type="caution">
    <text evidence="2">The sequence shown here is derived from an EMBL/GenBank/DDBJ whole genome shotgun (WGS) entry which is preliminary data.</text>
</comment>
<evidence type="ECO:0000259" key="1">
    <source>
        <dbReference type="Pfam" id="PF13843"/>
    </source>
</evidence>
<proteinExistence type="predicted"/>
<name>A0AAE0YLD5_9GAST</name>
<organism evidence="2 3">
    <name type="scientific">Elysia crispata</name>
    <name type="common">lettuce slug</name>
    <dbReference type="NCBI Taxonomy" id="231223"/>
    <lineage>
        <taxon>Eukaryota</taxon>
        <taxon>Metazoa</taxon>
        <taxon>Spiralia</taxon>
        <taxon>Lophotrochozoa</taxon>
        <taxon>Mollusca</taxon>
        <taxon>Gastropoda</taxon>
        <taxon>Heterobranchia</taxon>
        <taxon>Euthyneura</taxon>
        <taxon>Panpulmonata</taxon>
        <taxon>Sacoglossa</taxon>
        <taxon>Placobranchoidea</taxon>
        <taxon>Plakobranchidae</taxon>
        <taxon>Elysia</taxon>
    </lineage>
</organism>
<gene>
    <name evidence="2" type="ORF">RRG08_066185</name>
</gene>
<dbReference type="Proteomes" id="UP001283361">
    <property type="component" value="Unassembled WGS sequence"/>
</dbReference>